<feature type="transmembrane region" description="Helical" evidence="2">
    <location>
        <begin position="32"/>
        <end position="50"/>
    </location>
</feature>
<keyword evidence="2" id="KW-0472">Membrane</keyword>
<keyword evidence="2" id="KW-0812">Transmembrane</keyword>
<dbReference type="Proteomes" id="UP001281761">
    <property type="component" value="Unassembled WGS sequence"/>
</dbReference>
<proteinExistence type="predicted"/>
<name>A0ABQ9Y4X9_9EUKA</name>
<gene>
    <name evidence="3" type="ORF">BLNAU_6294</name>
</gene>
<comment type="caution">
    <text evidence="3">The sequence shown here is derived from an EMBL/GenBank/DDBJ whole genome shotgun (WGS) entry which is preliminary data.</text>
</comment>
<evidence type="ECO:0000313" key="3">
    <source>
        <dbReference type="EMBL" id="KAK2958791.1"/>
    </source>
</evidence>
<reference evidence="3 4" key="1">
    <citation type="journal article" date="2022" name="bioRxiv">
        <title>Genomics of Preaxostyla Flagellates Illuminates Evolutionary Transitions and the Path Towards Mitochondrial Loss.</title>
        <authorList>
            <person name="Novak L.V.F."/>
            <person name="Treitli S.C."/>
            <person name="Pyrih J."/>
            <person name="Halakuc P."/>
            <person name="Pipaliya S.V."/>
            <person name="Vacek V."/>
            <person name="Brzon O."/>
            <person name="Soukal P."/>
            <person name="Eme L."/>
            <person name="Dacks J.B."/>
            <person name="Karnkowska A."/>
            <person name="Elias M."/>
            <person name="Hampl V."/>
        </authorList>
    </citation>
    <scope>NUCLEOTIDE SEQUENCE [LARGE SCALE GENOMIC DNA]</scope>
    <source>
        <strain evidence="3">NAU3</strain>
        <tissue evidence="3">Gut</tissue>
    </source>
</reference>
<sequence>MGISSFLLSIVLSPVMETFISPYLHLEKGNRLPAFLFSFIFLRLTIYLLYKTIQQMAGMKDDETQNISTVEFNFPDVIVKFLKFFKITAFDTSSAQLVTKREYDTHQAQRLSSYSILELPILLLHFYITRSPGLICSFFITSIVFFLGEEIVQEYLFGSPRPRPFRLHFLTRLLLKTIGISQKPPSIAVEHRTKQDRQREKEEMEERRREEKEAQLEAQNRIPKRTRTLTNLH</sequence>
<feature type="compositionally biased region" description="Basic and acidic residues" evidence="1">
    <location>
        <begin position="189"/>
        <end position="215"/>
    </location>
</feature>
<dbReference type="EMBL" id="JARBJD010000035">
    <property type="protein sequence ID" value="KAK2958791.1"/>
    <property type="molecule type" value="Genomic_DNA"/>
</dbReference>
<accession>A0ABQ9Y4X9</accession>
<feature type="region of interest" description="Disordered" evidence="1">
    <location>
        <begin position="186"/>
        <end position="233"/>
    </location>
</feature>
<protein>
    <submittedName>
        <fullName evidence="3">Uncharacterized protein</fullName>
    </submittedName>
</protein>
<keyword evidence="4" id="KW-1185">Reference proteome</keyword>
<evidence type="ECO:0000256" key="2">
    <source>
        <dbReference type="SAM" id="Phobius"/>
    </source>
</evidence>
<organism evidence="3 4">
    <name type="scientific">Blattamonas nauphoetae</name>
    <dbReference type="NCBI Taxonomy" id="2049346"/>
    <lineage>
        <taxon>Eukaryota</taxon>
        <taxon>Metamonada</taxon>
        <taxon>Preaxostyla</taxon>
        <taxon>Oxymonadida</taxon>
        <taxon>Blattamonas</taxon>
    </lineage>
</organism>
<feature type="transmembrane region" description="Helical" evidence="2">
    <location>
        <begin position="134"/>
        <end position="157"/>
    </location>
</feature>
<evidence type="ECO:0000313" key="4">
    <source>
        <dbReference type="Proteomes" id="UP001281761"/>
    </source>
</evidence>
<evidence type="ECO:0000256" key="1">
    <source>
        <dbReference type="SAM" id="MobiDB-lite"/>
    </source>
</evidence>
<keyword evidence="2" id="KW-1133">Transmembrane helix</keyword>